<evidence type="ECO:0000313" key="4">
    <source>
        <dbReference type="Proteomes" id="UP000032545"/>
    </source>
</evidence>
<reference evidence="4" key="1">
    <citation type="submission" date="2015-02" db="EMBL/GenBank/DDBJ databases">
        <title>Draft Genome of Frankia sp. CpI1-S.</title>
        <authorList>
            <person name="Oshone R.T."/>
            <person name="Ngom M."/>
            <person name="Ghodhbane-Gtari F."/>
            <person name="Gtari M."/>
            <person name="Morris K."/>
            <person name="Thomas K."/>
            <person name="Sen A."/>
            <person name="Tisa L.S."/>
        </authorList>
    </citation>
    <scope>NUCLEOTIDE SEQUENCE [LARGE SCALE GENOMIC DNA]</scope>
    <source>
        <strain evidence="4">CpI1-S</strain>
    </source>
</reference>
<comment type="caution">
    <text evidence="3">The sequence shown here is derived from an EMBL/GenBank/DDBJ whole genome shotgun (WGS) entry which is preliminary data.</text>
</comment>
<dbReference type="EC" id="4.2.3.-" evidence="2"/>
<accession>A0A0D8B6G0</accession>
<sequence length="752" mass="84433">MQPFTLPEFYVPYPARLSPHLEQAREHSREWARAMEMIDAPQHGIAIWTEQDLDAHDYALLCAYTHPDATADRLNLITDWYVWVFYFDDHFLELYKRTHDLAGARAYLDRLPAFMPVAGEITEEPSNPVERGLADLWTRTVPARSADWRARFAVSTRNLLDESLWELENINAARLANPIEYVEMRRKVGGAPWSANLVEHAADAEIPARVAATRPLQVLRDTFADAVHLRNDLFSYEREVTEEGELSNGVLVVERFLDIDTQAAADTVNDLLTSRLHQFEHTATTELPAVLDEHAIDPAGRLAALAYVKGLQDWQSGGHEWHLRSSRYMNREATPDALPTGVAGSGSLVPVAGLPGIPGIPSLGTSAIRVIPSLLATAPQRIRSFANVPFRVVGPTSLPEFYLPYTTGQSPHLDSARQESVRWARSMGLLDRVPGIWDEHKLRAADFALCAAGIHPNATANELDLTTGWLTWGTYADDYYPVIFGTSRNLAAAKLCNERLRLFMPVAGPLTEPPVNALERSLADLWERTTRGMEPAAQAAFRRAIEVMIDSWLWELDNQVYNRIPDPIDYLEMRRATFGSDLTMGLSRLARGDSVPAEVFRTRPLRALQNAAADFACLLNDVFSYQKEIQFEGEIHNAVLVVENFLDCDRGRAVEVVNALMTARVRQFEHVVDSELPDLFDRLGLDGEARTAIDSYARELQNWMAGVLRWHQGTHRYEEAELRYHPSADRRPFGSPTGLGTSAADVRRLASR</sequence>
<evidence type="ECO:0000256" key="2">
    <source>
        <dbReference type="RuleBase" id="RU366034"/>
    </source>
</evidence>
<name>A0A0D8B6G0_9ACTN</name>
<dbReference type="PANTHER" id="PTHR35201">
    <property type="entry name" value="TERPENE SYNTHASE"/>
    <property type="match status" value="1"/>
</dbReference>
<proteinExistence type="inferred from homology"/>
<comment type="cofactor">
    <cofactor evidence="2">
        <name>Mg(2+)</name>
        <dbReference type="ChEBI" id="CHEBI:18420"/>
    </cofactor>
</comment>
<dbReference type="GO" id="GO:0046872">
    <property type="term" value="F:metal ion binding"/>
    <property type="evidence" value="ECO:0007669"/>
    <property type="project" value="UniProtKB-KW"/>
</dbReference>
<dbReference type="AlphaFoldDB" id="A0A0D8B6G0"/>
<dbReference type="SUPFAM" id="SSF48576">
    <property type="entry name" value="Terpenoid synthases"/>
    <property type="match status" value="2"/>
</dbReference>
<dbReference type="Gene3D" id="1.10.600.10">
    <property type="entry name" value="Farnesyl Diphosphate Synthase"/>
    <property type="match status" value="2"/>
</dbReference>
<dbReference type="Proteomes" id="UP000032545">
    <property type="component" value="Unassembled WGS sequence"/>
</dbReference>
<dbReference type="EMBL" id="JYFN01000086">
    <property type="protein sequence ID" value="KJE19751.1"/>
    <property type="molecule type" value="Genomic_DNA"/>
</dbReference>
<dbReference type="Pfam" id="PF19086">
    <property type="entry name" value="Terpene_syn_C_2"/>
    <property type="match status" value="2"/>
</dbReference>
<dbReference type="SFLD" id="SFLDS00005">
    <property type="entry name" value="Isoprenoid_Synthase_Type_I"/>
    <property type="match status" value="2"/>
</dbReference>
<reference evidence="3 4" key="2">
    <citation type="journal article" date="2016" name="Genome Announc.">
        <title>Permanent Draft Genome Sequences for Two Variants of Frankia sp. Strain CpI1, the First Frankia Strain Isolated from Root Nodules of Comptonia peregrina.</title>
        <authorList>
            <person name="Oshone R."/>
            <person name="Hurst S.G.IV."/>
            <person name="Abebe-Akele F."/>
            <person name="Simpson S."/>
            <person name="Morris K."/>
            <person name="Thomas W.K."/>
            <person name="Tisa L.S."/>
        </authorList>
    </citation>
    <scope>NUCLEOTIDE SEQUENCE [LARGE SCALE GENOMIC DNA]</scope>
    <source>
        <strain evidence="4">CpI1-S</strain>
    </source>
</reference>
<dbReference type="NCBIfam" id="NF041168">
    <property type="entry name" value="f2_encap_cargo3"/>
    <property type="match status" value="1"/>
</dbReference>
<evidence type="ECO:0000256" key="1">
    <source>
        <dbReference type="ARBA" id="ARBA00023239"/>
    </source>
</evidence>
<organism evidence="3 4">
    <name type="scientific">Frankia torreyi</name>
    <dbReference type="NCBI Taxonomy" id="1856"/>
    <lineage>
        <taxon>Bacteria</taxon>
        <taxon>Bacillati</taxon>
        <taxon>Actinomycetota</taxon>
        <taxon>Actinomycetes</taxon>
        <taxon>Frankiales</taxon>
        <taxon>Frankiaceae</taxon>
        <taxon>Frankia</taxon>
    </lineage>
</organism>
<keyword evidence="2" id="KW-0460">Magnesium</keyword>
<evidence type="ECO:0000313" key="3">
    <source>
        <dbReference type="EMBL" id="KJE19751.1"/>
    </source>
</evidence>
<protein>
    <recommendedName>
        <fullName evidence="2">Terpene synthase</fullName>
        <ecNumber evidence="2">4.2.3.-</ecNumber>
    </recommendedName>
</protein>
<dbReference type="GO" id="GO:0010333">
    <property type="term" value="F:terpene synthase activity"/>
    <property type="evidence" value="ECO:0007669"/>
    <property type="project" value="InterPro"/>
</dbReference>
<gene>
    <name evidence="3" type="ORF">FF36_05950</name>
</gene>
<comment type="similarity">
    <text evidence="2">Belongs to the terpene synthase family.</text>
</comment>
<keyword evidence="4" id="KW-1185">Reference proteome</keyword>
<dbReference type="InterPro" id="IPR008949">
    <property type="entry name" value="Isoprenoid_synthase_dom_sf"/>
</dbReference>
<keyword evidence="2" id="KW-0479">Metal-binding</keyword>
<dbReference type="OrthoDB" id="2989600at2"/>
<dbReference type="SFLD" id="SFLDG01020">
    <property type="entry name" value="Terpene_Cyclase_Like_2"/>
    <property type="match status" value="2"/>
</dbReference>
<dbReference type="RefSeq" id="WP_044888377.1">
    <property type="nucleotide sequence ID" value="NZ_JYFN01000086.1"/>
</dbReference>
<dbReference type="InterPro" id="IPR034686">
    <property type="entry name" value="Terpene_cyclase-like_2"/>
</dbReference>
<keyword evidence="1 2" id="KW-0456">Lyase</keyword>
<dbReference type="PATRIC" id="fig|1502723.3.peg.6746"/>
<dbReference type="PANTHER" id="PTHR35201:SF4">
    <property type="entry name" value="BETA-PINACENE SYNTHASE-RELATED"/>
    <property type="match status" value="1"/>
</dbReference>